<keyword evidence="3" id="KW-0732">Signal</keyword>
<gene>
    <name evidence="4" type="ORF">TTHERM_00289170</name>
</gene>
<protein>
    <submittedName>
        <fullName evidence="4">Transmembrane protein, putative</fullName>
    </submittedName>
</protein>
<dbReference type="AlphaFoldDB" id="I7MF31"/>
<accession>I7MF31</accession>
<reference evidence="5" key="1">
    <citation type="journal article" date="2006" name="PLoS Biol.">
        <title>Macronuclear genome sequence of the ciliate Tetrahymena thermophila, a model eukaryote.</title>
        <authorList>
            <person name="Eisen J.A."/>
            <person name="Coyne R.S."/>
            <person name="Wu M."/>
            <person name="Wu D."/>
            <person name="Thiagarajan M."/>
            <person name="Wortman J.R."/>
            <person name="Badger J.H."/>
            <person name="Ren Q."/>
            <person name="Amedeo P."/>
            <person name="Jones K.M."/>
            <person name="Tallon L.J."/>
            <person name="Delcher A.L."/>
            <person name="Salzberg S.L."/>
            <person name="Silva J.C."/>
            <person name="Haas B.J."/>
            <person name="Majoros W.H."/>
            <person name="Farzad M."/>
            <person name="Carlton J.M."/>
            <person name="Smith R.K. Jr."/>
            <person name="Garg J."/>
            <person name="Pearlman R.E."/>
            <person name="Karrer K.M."/>
            <person name="Sun L."/>
            <person name="Manning G."/>
            <person name="Elde N.C."/>
            <person name="Turkewitz A.P."/>
            <person name="Asai D.J."/>
            <person name="Wilkes D.E."/>
            <person name="Wang Y."/>
            <person name="Cai H."/>
            <person name="Collins K."/>
            <person name="Stewart B.A."/>
            <person name="Lee S.R."/>
            <person name="Wilamowska K."/>
            <person name="Weinberg Z."/>
            <person name="Ruzzo W.L."/>
            <person name="Wloga D."/>
            <person name="Gaertig J."/>
            <person name="Frankel J."/>
            <person name="Tsao C.-C."/>
            <person name="Gorovsky M.A."/>
            <person name="Keeling P.J."/>
            <person name="Waller R.F."/>
            <person name="Patron N.J."/>
            <person name="Cherry J.M."/>
            <person name="Stover N.A."/>
            <person name="Krieger C.J."/>
            <person name="del Toro C."/>
            <person name="Ryder H.F."/>
            <person name="Williamson S.C."/>
            <person name="Barbeau R.A."/>
            <person name="Hamilton E.P."/>
            <person name="Orias E."/>
        </authorList>
    </citation>
    <scope>NUCLEOTIDE SEQUENCE [LARGE SCALE GENOMIC DNA]</scope>
    <source>
        <strain evidence="5">SB210</strain>
    </source>
</reference>
<dbReference type="InParanoid" id="I7MF31"/>
<feature type="signal peptide" evidence="3">
    <location>
        <begin position="1"/>
        <end position="21"/>
    </location>
</feature>
<keyword evidence="5" id="KW-1185">Reference proteome</keyword>
<dbReference type="EMBL" id="GG662651">
    <property type="protein sequence ID" value="EAR98389.1"/>
    <property type="molecule type" value="Genomic_DNA"/>
</dbReference>
<evidence type="ECO:0000256" key="1">
    <source>
        <dbReference type="SAM" id="Coils"/>
    </source>
</evidence>
<name>I7MF31_TETTS</name>
<feature type="chain" id="PRO_5003712297" evidence="3">
    <location>
        <begin position="22"/>
        <end position="523"/>
    </location>
</feature>
<keyword evidence="2" id="KW-0472">Membrane</keyword>
<keyword evidence="1" id="KW-0175">Coiled coil</keyword>
<proteinExistence type="predicted"/>
<feature type="coiled-coil region" evidence="1">
    <location>
        <begin position="488"/>
        <end position="515"/>
    </location>
</feature>
<dbReference type="GeneID" id="7846863"/>
<evidence type="ECO:0000256" key="2">
    <source>
        <dbReference type="SAM" id="Phobius"/>
    </source>
</evidence>
<keyword evidence="2 4" id="KW-0812">Transmembrane</keyword>
<keyword evidence="2" id="KW-1133">Transmembrane helix</keyword>
<organism evidence="4 5">
    <name type="scientific">Tetrahymena thermophila (strain SB210)</name>
    <dbReference type="NCBI Taxonomy" id="312017"/>
    <lineage>
        <taxon>Eukaryota</taxon>
        <taxon>Sar</taxon>
        <taxon>Alveolata</taxon>
        <taxon>Ciliophora</taxon>
        <taxon>Intramacronucleata</taxon>
        <taxon>Oligohymenophorea</taxon>
        <taxon>Hymenostomatida</taxon>
        <taxon>Tetrahymenina</taxon>
        <taxon>Tetrahymenidae</taxon>
        <taxon>Tetrahymena</taxon>
    </lineage>
</organism>
<feature type="transmembrane region" description="Helical" evidence="2">
    <location>
        <begin position="465"/>
        <end position="486"/>
    </location>
</feature>
<evidence type="ECO:0000256" key="3">
    <source>
        <dbReference type="SAM" id="SignalP"/>
    </source>
</evidence>
<dbReference type="RefSeq" id="XP_001018634.1">
    <property type="nucleotide sequence ID" value="XM_001018634.3"/>
</dbReference>
<dbReference type="Gene3D" id="3.50.30.30">
    <property type="match status" value="1"/>
</dbReference>
<dbReference type="KEGG" id="tet:TTHERM_00289170"/>
<evidence type="ECO:0000313" key="4">
    <source>
        <dbReference type="EMBL" id="EAR98389.1"/>
    </source>
</evidence>
<dbReference type="Proteomes" id="UP000009168">
    <property type="component" value="Unassembled WGS sequence"/>
</dbReference>
<evidence type="ECO:0000313" key="5">
    <source>
        <dbReference type="Proteomes" id="UP000009168"/>
    </source>
</evidence>
<dbReference type="HOGENOM" id="CLU_521304_0_0_1"/>
<sequence length="523" mass="60518">MIIIRNIYILVLAVIFAHAQADGFSRVSHHLFFKQQRFREILGGSSPSLVLLNTFMGKVKQDSKQNIGVVIADKPNYDLCDHQNLDKWKQDYIQSVQNIEIYLFIKITNQCLFGTQIREAVLLGAKGVILYDPIGDIRNNPYPQINVDHIDIPVLVISDKDLGQKLYDQMKNDDFEGSVILCQLNFAPIQQQAFPKVQYFFSSVQKHSYAFIDGLYNFIREYDPNQTVSIVVTPQIYNSTEATKICQTESCLDHTQKEIISNGCFSNGKYCTIHNVNYFNPSDVLEHELFQYILSTQNTFEWTLYMREFIQNCVQQAEKFQLHIDLSECGENILKKQNQPLLTQVQRIIRESWLQGSDKQQIDYQAMDNASFRLIKEKIDNNRIYQWPTIIVNGELFQDNIVNVKNQLARVLCKSMLYPSKQCVSLLQIGVQNDDFEENDQGDNYNSRNAGKAIRPKKKSSFSKGVAITLSLIGGMLIGGLIFYLVRRNHIREMNRQLNKKVKQAVEKYQKFNEVNNYFQELS</sequence>